<dbReference type="Ensembl" id="ENSEBUT00000011196.1">
    <property type="protein sequence ID" value="ENSEBUP00000010645.1"/>
    <property type="gene ID" value="ENSEBUG00000006841.1"/>
</dbReference>
<evidence type="ECO:0000256" key="10">
    <source>
        <dbReference type="SAM" id="Phobius"/>
    </source>
</evidence>
<reference evidence="13" key="1">
    <citation type="submission" date="2025-08" db="UniProtKB">
        <authorList>
            <consortium name="Ensembl"/>
        </authorList>
    </citation>
    <scope>IDENTIFICATION</scope>
</reference>
<keyword evidence="8" id="KW-0325">Glycoprotein</keyword>
<keyword evidence="4 11" id="KW-0732">Signal</keyword>
<dbReference type="Gene3D" id="3.40.630.10">
    <property type="entry name" value="Zn peptidases"/>
    <property type="match status" value="1"/>
</dbReference>
<dbReference type="Proteomes" id="UP000694388">
    <property type="component" value="Unplaced"/>
</dbReference>
<keyword evidence="5" id="KW-0256">Endoplasmic reticulum</keyword>
<evidence type="ECO:0000313" key="13">
    <source>
        <dbReference type="Ensembl" id="ENSEBUP00000010645.1"/>
    </source>
</evidence>
<dbReference type="GO" id="GO:0009966">
    <property type="term" value="P:regulation of signal transduction"/>
    <property type="evidence" value="ECO:0007669"/>
    <property type="project" value="InterPro"/>
</dbReference>
<evidence type="ECO:0000256" key="11">
    <source>
        <dbReference type="SAM" id="SignalP"/>
    </source>
</evidence>
<evidence type="ECO:0000256" key="1">
    <source>
        <dbReference type="ARBA" id="ARBA00004389"/>
    </source>
</evidence>
<dbReference type="InterPro" id="IPR016574">
    <property type="entry name" value="Nicalin"/>
</dbReference>
<evidence type="ECO:0000256" key="9">
    <source>
        <dbReference type="ARBA" id="ARBA00034873"/>
    </source>
</evidence>
<sequence length="378" mass="42244">MMDDVTELLLLLPTLLLLFIGPGEVCASHEFTAWRAQQYELYGIGYGETMEHVQKRQHTGHMPHTFPFPPFAPVALPRRSDKDCWQQFQEVEQEFLTAEMPMPVYFAHEDPELLAIHKQVQDTSSDLVEPSAAVLLRSATANGFQFVASGGQSKPLPDWPIVSLEGRLAGLEGNEDLPTVVLVAHYDTFGIAPGLSFGADSNGSGVVSLLELARLFSRLYAHQRTHAPYATVNVKRLTRNVKVVAEALAHYLYNLTGKGVRENELEAQLEWLSREARAAQLVQPDVGLLPSLEAIMNRHLHDVHRHTARADKREPEFLFYDQLTQVINAYRVKPAIFDLILALCIAGYLGIVYIAVQVRIHCSLHESSQESSFVITLA</sequence>
<evidence type="ECO:0000256" key="4">
    <source>
        <dbReference type="ARBA" id="ARBA00022729"/>
    </source>
</evidence>
<reference evidence="13" key="2">
    <citation type="submission" date="2025-09" db="UniProtKB">
        <authorList>
            <consortium name="Ensembl"/>
        </authorList>
    </citation>
    <scope>IDENTIFICATION</scope>
</reference>
<evidence type="ECO:0000256" key="5">
    <source>
        <dbReference type="ARBA" id="ARBA00022824"/>
    </source>
</evidence>
<dbReference type="GeneTree" id="ENSGT00500000044945"/>
<feature type="signal peptide" evidence="11">
    <location>
        <begin position="1"/>
        <end position="27"/>
    </location>
</feature>
<dbReference type="Pfam" id="PF04389">
    <property type="entry name" value="Peptidase_M28"/>
    <property type="match status" value="1"/>
</dbReference>
<evidence type="ECO:0000256" key="7">
    <source>
        <dbReference type="ARBA" id="ARBA00023136"/>
    </source>
</evidence>
<comment type="similarity">
    <text evidence="2">Belongs to the nicastrin family.</text>
</comment>
<proteinExistence type="inferred from homology"/>
<protein>
    <recommendedName>
        <fullName evidence="9">BOS complex subunit NCLN</fullName>
    </recommendedName>
</protein>
<evidence type="ECO:0000313" key="14">
    <source>
        <dbReference type="Proteomes" id="UP000694388"/>
    </source>
</evidence>
<comment type="subcellular location">
    <subcellularLocation>
        <location evidence="1">Endoplasmic reticulum membrane</location>
        <topology evidence="1">Single-pass membrane protein</topology>
    </subcellularLocation>
</comment>
<evidence type="ECO:0000256" key="6">
    <source>
        <dbReference type="ARBA" id="ARBA00022989"/>
    </source>
</evidence>
<organism evidence="13 14">
    <name type="scientific">Eptatretus burgeri</name>
    <name type="common">Inshore hagfish</name>
    <dbReference type="NCBI Taxonomy" id="7764"/>
    <lineage>
        <taxon>Eukaryota</taxon>
        <taxon>Metazoa</taxon>
        <taxon>Chordata</taxon>
        <taxon>Craniata</taxon>
        <taxon>Vertebrata</taxon>
        <taxon>Cyclostomata</taxon>
        <taxon>Myxini</taxon>
        <taxon>Myxiniformes</taxon>
        <taxon>Myxinidae</taxon>
        <taxon>Eptatretinae</taxon>
        <taxon>Eptatretus</taxon>
    </lineage>
</organism>
<dbReference type="GO" id="GO:0005789">
    <property type="term" value="C:endoplasmic reticulum membrane"/>
    <property type="evidence" value="ECO:0007669"/>
    <property type="project" value="UniProtKB-SubCell"/>
</dbReference>
<dbReference type="AlphaFoldDB" id="A0A8C4Q650"/>
<dbReference type="PANTHER" id="PTHR31826">
    <property type="entry name" value="NICALIN"/>
    <property type="match status" value="1"/>
</dbReference>
<keyword evidence="7 10" id="KW-0472">Membrane</keyword>
<evidence type="ECO:0000259" key="12">
    <source>
        <dbReference type="Pfam" id="PF04389"/>
    </source>
</evidence>
<accession>A0A8C4Q650</accession>
<dbReference type="PROSITE" id="PS00018">
    <property type="entry name" value="EF_HAND_1"/>
    <property type="match status" value="1"/>
</dbReference>
<name>A0A8C4Q650_EPTBU</name>
<feature type="transmembrane region" description="Helical" evidence="10">
    <location>
        <begin position="335"/>
        <end position="356"/>
    </location>
</feature>
<keyword evidence="14" id="KW-1185">Reference proteome</keyword>
<dbReference type="InterPro" id="IPR018247">
    <property type="entry name" value="EF_Hand_1_Ca_BS"/>
</dbReference>
<evidence type="ECO:0000256" key="8">
    <source>
        <dbReference type="ARBA" id="ARBA00023180"/>
    </source>
</evidence>
<keyword evidence="3 10" id="KW-0812">Transmembrane</keyword>
<evidence type="ECO:0000256" key="3">
    <source>
        <dbReference type="ARBA" id="ARBA00022692"/>
    </source>
</evidence>
<dbReference type="OMA" id="XDPEFVF"/>
<dbReference type="InterPro" id="IPR007484">
    <property type="entry name" value="Peptidase_M28"/>
</dbReference>
<feature type="domain" description="Peptidase M28" evidence="12">
    <location>
        <begin position="171"/>
        <end position="218"/>
    </location>
</feature>
<keyword evidence="6 10" id="KW-1133">Transmembrane helix</keyword>
<feature type="chain" id="PRO_5034497575" description="BOS complex subunit NCLN" evidence="11">
    <location>
        <begin position="28"/>
        <end position="378"/>
    </location>
</feature>
<dbReference type="SUPFAM" id="SSF53187">
    <property type="entry name" value="Zn-dependent exopeptidases"/>
    <property type="match status" value="1"/>
</dbReference>
<evidence type="ECO:0000256" key="2">
    <source>
        <dbReference type="ARBA" id="ARBA00007717"/>
    </source>
</evidence>